<evidence type="ECO:0000256" key="3">
    <source>
        <dbReference type="ARBA" id="ARBA00023163"/>
    </source>
</evidence>
<keyword evidence="2" id="KW-0238">DNA-binding</keyword>
<organism evidence="5 6">
    <name type="scientific">Demequina activiva</name>
    <dbReference type="NCBI Taxonomy" id="1582364"/>
    <lineage>
        <taxon>Bacteria</taxon>
        <taxon>Bacillati</taxon>
        <taxon>Actinomycetota</taxon>
        <taxon>Actinomycetes</taxon>
        <taxon>Micrococcales</taxon>
        <taxon>Demequinaceae</taxon>
        <taxon>Demequina</taxon>
    </lineage>
</organism>
<proteinExistence type="predicted"/>
<protein>
    <recommendedName>
        <fullName evidence="4">HTH luxR-type domain-containing protein</fullName>
    </recommendedName>
</protein>
<keyword evidence="1" id="KW-0805">Transcription regulation</keyword>
<feature type="domain" description="HTH luxR-type" evidence="4">
    <location>
        <begin position="273"/>
        <end position="339"/>
    </location>
</feature>
<dbReference type="InterPro" id="IPR000792">
    <property type="entry name" value="Tscrpt_reg_LuxR_C"/>
</dbReference>
<gene>
    <name evidence="5" type="ORF">Dac01nite_17700</name>
</gene>
<evidence type="ECO:0000256" key="1">
    <source>
        <dbReference type="ARBA" id="ARBA00023015"/>
    </source>
</evidence>
<keyword evidence="3" id="KW-0804">Transcription</keyword>
<dbReference type="PROSITE" id="PS50043">
    <property type="entry name" value="HTH_LUXR_2"/>
    <property type="match status" value="1"/>
</dbReference>
<dbReference type="RefSeq" id="WP_203656084.1">
    <property type="nucleotide sequence ID" value="NZ_BONR01000003.1"/>
</dbReference>
<dbReference type="EMBL" id="BONR01000003">
    <property type="protein sequence ID" value="GIG55018.1"/>
    <property type="molecule type" value="Genomic_DNA"/>
</dbReference>
<comment type="caution">
    <text evidence="5">The sequence shown here is derived from an EMBL/GenBank/DDBJ whole genome shotgun (WGS) entry which is preliminary data.</text>
</comment>
<dbReference type="GO" id="GO:0003677">
    <property type="term" value="F:DNA binding"/>
    <property type="evidence" value="ECO:0007669"/>
    <property type="project" value="UniProtKB-KW"/>
</dbReference>
<dbReference type="GO" id="GO:0006355">
    <property type="term" value="P:regulation of DNA-templated transcription"/>
    <property type="evidence" value="ECO:0007669"/>
    <property type="project" value="InterPro"/>
</dbReference>
<evidence type="ECO:0000313" key="6">
    <source>
        <dbReference type="Proteomes" id="UP000652354"/>
    </source>
</evidence>
<evidence type="ECO:0000313" key="5">
    <source>
        <dbReference type="EMBL" id="GIG55018.1"/>
    </source>
</evidence>
<sequence>MSLDDRDARAVLSAAEALASTPAPDFAGVLDVLRSLIDCDSASFNDMALATSDYRYAIVPSSEARVVASLKPKYDAWIHQHPLLIAVAKRPAAGALRLCDVEDGDRFRSTDLYREFYAPFDISYQLAAQLPSPPDVVVAYVLNRSESAGEFSSRDVEVINSLSGLLALHHRVAIERDRTDILTAEMERNAWAVVSVRSDGMVEASSTRELSTGTAVPPQIAALISSHGSPPHEPSRHEVVLGEHTWQCVIHPVPLGPAVLLLRRVGDRAAEIERLEGAGLTGRQASVLWELARTGGSNGDLARALGVSEGTVKKHLEAVFRTLGVPSRGAAILRARQISS</sequence>
<dbReference type="CDD" id="cd06170">
    <property type="entry name" value="LuxR_C_like"/>
    <property type="match status" value="1"/>
</dbReference>
<name>A0A919ULT1_9MICO</name>
<dbReference type="Proteomes" id="UP000652354">
    <property type="component" value="Unassembled WGS sequence"/>
</dbReference>
<dbReference type="InterPro" id="IPR016032">
    <property type="entry name" value="Sig_transdc_resp-reg_C-effctor"/>
</dbReference>
<dbReference type="PANTHER" id="PTHR44688:SF16">
    <property type="entry name" value="DNA-BINDING TRANSCRIPTIONAL ACTIVATOR DEVR_DOSR"/>
    <property type="match status" value="1"/>
</dbReference>
<dbReference type="SMART" id="SM00421">
    <property type="entry name" value="HTH_LUXR"/>
    <property type="match status" value="1"/>
</dbReference>
<accession>A0A919ULT1</accession>
<reference evidence="5" key="1">
    <citation type="submission" date="2021-01" db="EMBL/GenBank/DDBJ databases">
        <title>Whole genome shotgun sequence of Demequina activiva NBRC 110675.</title>
        <authorList>
            <person name="Komaki H."/>
            <person name="Tamura T."/>
        </authorList>
    </citation>
    <scope>NUCLEOTIDE SEQUENCE</scope>
    <source>
        <strain evidence="5">NBRC 110675</strain>
    </source>
</reference>
<evidence type="ECO:0000259" key="4">
    <source>
        <dbReference type="PROSITE" id="PS50043"/>
    </source>
</evidence>
<evidence type="ECO:0000256" key="2">
    <source>
        <dbReference type="ARBA" id="ARBA00023125"/>
    </source>
</evidence>
<dbReference type="Gene3D" id="1.10.10.10">
    <property type="entry name" value="Winged helix-like DNA-binding domain superfamily/Winged helix DNA-binding domain"/>
    <property type="match status" value="1"/>
</dbReference>
<dbReference type="SUPFAM" id="SSF46894">
    <property type="entry name" value="C-terminal effector domain of the bipartite response regulators"/>
    <property type="match status" value="1"/>
</dbReference>
<dbReference type="InterPro" id="IPR036388">
    <property type="entry name" value="WH-like_DNA-bd_sf"/>
</dbReference>
<dbReference type="AlphaFoldDB" id="A0A919ULT1"/>
<dbReference type="Pfam" id="PF00196">
    <property type="entry name" value="GerE"/>
    <property type="match status" value="1"/>
</dbReference>
<keyword evidence="6" id="KW-1185">Reference proteome</keyword>
<dbReference type="PANTHER" id="PTHR44688">
    <property type="entry name" value="DNA-BINDING TRANSCRIPTIONAL ACTIVATOR DEVR_DOSR"/>
    <property type="match status" value="1"/>
</dbReference>